<evidence type="ECO:0000256" key="1">
    <source>
        <dbReference type="ARBA" id="ARBA00004162"/>
    </source>
</evidence>
<proteinExistence type="inferred from homology"/>
<comment type="similarity">
    <text evidence="2 7">Belongs to the ExbD/TolR family.</text>
</comment>
<sequence length="163" mass="18612">MRLTRRIRQLPRIDMTPLVNIALLLIVFFVWVKQIQRPVMLAPHFVSQGKYDYYEMASATLFLLDQNRIGFLHYGPGKATATYQEVDYSISGLRAQLARLNANGHAVVLIVPTPQSTVKNLVDVIDEFVLTKRINFVLGDELWPEAHQLIAAYHQYTKVSATK</sequence>
<keyword evidence="10" id="KW-1185">Reference proteome</keyword>
<comment type="caution">
    <text evidence="9">The sequence shown here is derived from an EMBL/GenBank/DDBJ whole genome shotgun (WGS) entry which is preliminary data.</text>
</comment>
<dbReference type="EMBL" id="WAEL01000002">
    <property type="protein sequence ID" value="NID09669.1"/>
    <property type="molecule type" value="Genomic_DNA"/>
</dbReference>
<protein>
    <submittedName>
        <fullName evidence="9">Biopolymer transporter ExbD</fullName>
    </submittedName>
</protein>
<feature type="transmembrane region" description="Helical" evidence="8">
    <location>
        <begin position="12"/>
        <end position="32"/>
    </location>
</feature>
<keyword evidence="6 8" id="KW-0472">Membrane</keyword>
<name>A0ABX0QBE8_9BACT</name>
<reference evidence="10" key="2">
    <citation type="submission" date="2023-07" db="EMBL/GenBank/DDBJ databases">
        <authorList>
            <person name="Jung D.-H."/>
        </authorList>
    </citation>
    <scope>NUCLEOTIDE SEQUENCE [LARGE SCALE GENOMIC DNA]</scope>
    <source>
        <strain evidence="10">JA-25</strain>
    </source>
</reference>
<reference evidence="10" key="1">
    <citation type="submission" date="2019-09" db="EMBL/GenBank/DDBJ databases">
        <authorList>
            <person name="Jung D.-H."/>
        </authorList>
    </citation>
    <scope>NUCLEOTIDE SEQUENCE [LARGE SCALE GENOMIC DNA]</scope>
    <source>
        <strain evidence="10">JA-25</strain>
    </source>
</reference>
<evidence type="ECO:0000256" key="8">
    <source>
        <dbReference type="SAM" id="Phobius"/>
    </source>
</evidence>
<evidence type="ECO:0000313" key="10">
    <source>
        <dbReference type="Proteomes" id="UP000606008"/>
    </source>
</evidence>
<evidence type="ECO:0000256" key="3">
    <source>
        <dbReference type="ARBA" id="ARBA00022475"/>
    </source>
</evidence>
<evidence type="ECO:0000256" key="4">
    <source>
        <dbReference type="ARBA" id="ARBA00022692"/>
    </source>
</evidence>
<gene>
    <name evidence="9" type="ORF">F7231_05760</name>
</gene>
<dbReference type="RefSeq" id="WP_166691256.1">
    <property type="nucleotide sequence ID" value="NZ_WAEL01000002.1"/>
</dbReference>
<evidence type="ECO:0000256" key="2">
    <source>
        <dbReference type="ARBA" id="ARBA00005811"/>
    </source>
</evidence>
<dbReference type="Proteomes" id="UP000606008">
    <property type="component" value="Unassembled WGS sequence"/>
</dbReference>
<evidence type="ECO:0000256" key="6">
    <source>
        <dbReference type="ARBA" id="ARBA00023136"/>
    </source>
</evidence>
<evidence type="ECO:0000313" key="9">
    <source>
        <dbReference type="EMBL" id="NID09669.1"/>
    </source>
</evidence>
<keyword evidence="7" id="KW-0813">Transport</keyword>
<accession>A0ABX0QBE8</accession>
<organism evidence="9 10">
    <name type="scientific">Fibrivirga algicola</name>
    <dbReference type="NCBI Taxonomy" id="2950420"/>
    <lineage>
        <taxon>Bacteria</taxon>
        <taxon>Pseudomonadati</taxon>
        <taxon>Bacteroidota</taxon>
        <taxon>Cytophagia</taxon>
        <taxon>Cytophagales</taxon>
        <taxon>Spirosomataceae</taxon>
        <taxon>Fibrivirga</taxon>
    </lineage>
</organism>
<keyword evidence="4 7" id="KW-0812">Transmembrane</keyword>
<keyword evidence="3" id="KW-1003">Cell membrane</keyword>
<dbReference type="InterPro" id="IPR003400">
    <property type="entry name" value="ExbD"/>
</dbReference>
<dbReference type="Pfam" id="PF02472">
    <property type="entry name" value="ExbD"/>
    <property type="match status" value="1"/>
</dbReference>
<comment type="subcellular location">
    <subcellularLocation>
        <location evidence="1">Cell membrane</location>
        <topology evidence="1">Single-pass membrane protein</topology>
    </subcellularLocation>
    <subcellularLocation>
        <location evidence="7">Cell membrane</location>
        <topology evidence="7">Single-pass type II membrane protein</topology>
    </subcellularLocation>
</comment>
<keyword evidence="7" id="KW-0653">Protein transport</keyword>
<evidence type="ECO:0000256" key="5">
    <source>
        <dbReference type="ARBA" id="ARBA00022989"/>
    </source>
</evidence>
<evidence type="ECO:0000256" key="7">
    <source>
        <dbReference type="RuleBase" id="RU003879"/>
    </source>
</evidence>
<keyword evidence="5 8" id="KW-1133">Transmembrane helix</keyword>